<dbReference type="FunFam" id="1.10.10.10:FF:000001">
    <property type="entry name" value="LysR family transcriptional regulator"/>
    <property type="match status" value="1"/>
</dbReference>
<evidence type="ECO:0000256" key="5">
    <source>
        <dbReference type="ARBA" id="ARBA00022605"/>
    </source>
</evidence>
<keyword evidence="6" id="KW-0805">Transcription regulation</keyword>
<dbReference type="Pfam" id="PF00126">
    <property type="entry name" value="HTH_1"/>
    <property type="match status" value="1"/>
</dbReference>
<organism evidence="11 12">
    <name type="scientific">Aquisalimonas asiatica</name>
    <dbReference type="NCBI Taxonomy" id="406100"/>
    <lineage>
        <taxon>Bacteria</taxon>
        <taxon>Pseudomonadati</taxon>
        <taxon>Pseudomonadota</taxon>
        <taxon>Gammaproteobacteria</taxon>
        <taxon>Chromatiales</taxon>
        <taxon>Ectothiorhodospiraceae</taxon>
        <taxon>Aquisalimonas</taxon>
    </lineage>
</organism>
<dbReference type="PANTHER" id="PTHR30346">
    <property type="entry name" value="TRANSCRIPTIONAL DUAL REGULATOR HCAR-RELATED"/>
    <property type="match status" value="1"/>
</dbReference>
<keyword evidence="9" id="KW-0486">Methionine biosynthesis</keyword>
<dbReference type="CDD" id="cd08441">
    <property type="entry name" value="PBP2_MetR"/>
    <property type="match status" value="1"/>
</dbReference>
<dbReference type="InterPro" id="IPR036390">
    <property type="entry name" value="WH_DNA-bd_sf"/>
</dbReference>
<comment type="similarity">
    <text evidence="2">Belongs to the LysR transcriptional regulatory family.</text>
</comment>
<evidence type="ECO:0000256" key="7">
    <source>
        <dbReference type="ARBA" id="ARBA00023125"/>
    </source>
</evidence>
<protein>
    <recommendedName>
        <fullName evidence="3">HTH-type transcriptional regulator MetR</fullName>
    </recommendedName>
</protein>
<dbReference type="PANTHER" id="PTHR30346:SF28">
    <property type="entry name" value="HTH-TYPE TRANSCRIPTIONAL REGULATOR CYNR"/>
    <property type="match status" value="1"/>
</dbReference>
<keyword evidence="4" id="KW-0963">Cytoplasm</keyword>
<dbReference type="Gene3D" id="1.10.10.10">
    <property type="entry name" value="Winged helix-like DNA-binding domain superfamily/Winged helix DNA-binding domain"/>
    <property type="match status" value="1"/>
</dbReference>
<dbReference type="SUPFAM" id="SSF46785">
    <property type="entry name" value="Winged helix' DNA-binding domain"/>
    <property type="match status" value="1"/>
</dbReference>
<evidence type="ECO:0000256" key="4">
    <source>
        <dbReference type="ARBA" id="ARBA00022490"/>
    </source>
</evidence>
<dbReference type="PROSITE" id="PS50931">
    <property type="entry name" value="HTH_LYSR"/>
    <property type="match status" value="1"/>
</dbReference>
<dbReference type="Pfam" id="PF03466">
    <property type="entry name" value="LysR_substrate"/>
    <property type="match status" value="1"/>
</dbReference>
<evidence type="ECO:0000256" key="3">
    <source>
        <dbReference type="ARBA" id="ARBA00019365"/>
    </source>
</evidence>
<dbReference type="STRING" id="406100.SAMN04488052_10520"/>
<keyword evidence="7" id="KW-0238">DNA-binding</keyword>
<feature type="domain" description="HTH lysR-type" evidence="10">
    <location>
        <begin position="3"/>
        <end position="60"/>
    </location>
</feature>
<evidence type="ECO:0000313" key="12">
    <source>
        <dbReference type="Proteomes" id="UP000199657"/>
    </source>
</evidence>
<dbReference type="RefSeq" id="WP_091644169.1">
    <property type="nucleotide sequence ID" value="NZ_FOEG01000005.1"/>
</dbReference>
<evidence type="ECO:0000256" key="1">
    <source>
        <dbReference type="ARBA" id="ARBA00004496"/>
    </source>
</evidence>
<reference evidence="11 12" key="1">
    <citation type="submission" date="2016-10" db="EMBL/GenBank/DDBJ databases">
        <authorList>
            <person name="de Groot N.N."/>
        </authorList>
    </citation>
    <scope>NUCLEOTIDE SEQUENCE [LARGE SCALE GENOMIC DNA]</scope>
    <source>
        <strain evidence="11 12">CGMCC 1.6291</strain>
    </source>
</reference>
<dbReference type="EMBL" id="FOEG01000005">
    <property type="protein sequence ID" value="SEO95856.1"/>
    <property type="molecule type" value="Genomic_DNA"/>
</dbReference>
<dbReference type="GO" id="GO:0005737">
    <property type="term" value="C:cytoplasm"/>
    <property type="evidence" value="ECO:0007669"/>
    <property type="project" value="UniProtKB-SubCell"/>
</dbReference>
<comment type="subcellular location">
    <subcellularLocation>
        <location evidence="1">Cytoplasm</location>
    </subcellularLocation>
</comment>
<gene>
    <name evidence="11" type="ORF">SAMN04488052_10520</name>
</gene>
<evidence type="ECO:0000313" key="11">
    <source>
        <dbReference type="EMBL" id="SEO95856.1"/>
    </source>
</evidence>
<evidence type="ECO:0000256" key="2">
    <source>
        <dbReference type="ARBA" id="ARBA00009437"/>
    </source>
</evidence>
<evidence type="ECO:0000256" key="8">
    <source>
        <dbReference type="ARBA" id="ARBA00023163"/>
    </source>
</evidence>
<dbReference type="PRINTS" id="PR00039">
    <property type="entry name" value="HTHLYSR"/>
</dbReference>
<sequence>MFLDLRHLRALLAIHENGNLSAAAQTLHITQSALSHQLRSLENHFDTPLFFRRSRPLRWTPAGQQLLQLAQRIVPEVERAEGELRHTGDGQHGRLHMAVECHSCFEWLMPTLDRYRPDWPGVELDLSMGFSFHPLPALYRGDVDLVITSDPEEDLAGLTYVPLFRYEMLLAVGRQSPLARRDWITPDDLTDQVLITYPVCPDRLDIFSRFLEPAGLEPAERRTAELTVMLVQLVANGRGVAALPNWALREYQDQASVDARPLGENGLWSTLYAAVRSEDRDKPFIDAFIRLARERTAETLSEIIPAR</sequence>
<dbReference type="InterPro" id="IPR036388">
    <property type="entry name" value="WH-like_DNA-bd_sf"/>
</dbReference>
<dbReference type="InterPro" id="IPR037406">
    <property type="entry name" value="MetR_PBP2"/>
</dbReference>
<dbReference type="GO" id="GO:0032993">
    <property type="term" value="C:protein-DNA complex"/>
    <property type="evidence" value="ECO:0007669"/>
    <property type="project" value="TreeGrafter"/>
</dbReference>
<keyword evidence="12" id="KW-1185">Reference proteome</keyword>
<dbReference type="SUPFAM" id="SSF53850">
    <property type="entry name" value="Periplasmic binding protein-like II"/>
    <property type="match status" value="1"/>
</dbReference>
<dbReference type="InterPro" id="IPR005119">
    <property type="entry name" value="LysR_subst-bd"/>
</dbReference>
<keyword evidence="5" id="KW-0028">Amino-acid biosynthesis</keyword>
<dbReference type="GO" id="GO:0003700">
    <property type="term" value="F:DNA-binding transcription factor activity"/>
    <property type="evidence" value="ECO:0007669"/>
    <property type="project" value="InterPro"/>
</dbReference>
<proteinExistence type="inferred from homology"/>
<dbReference type="Gene3D" id="3.40.190.10">
    <property type="entry name" value="Periplasmic binding protein-like II"/>
    <property type="match status" value="2"/>
</dbReference>
<dbReference type="GO" id="GO:0003677">
    <property type="term" value="F:DNA binding"/>
    <property type="evidence" value="ECO:0007669"/>
    <property type="project" value="UniProtKB-KW"/>
</dbReference>
<name>A0A1H8TYG8_9GAMM</name>
<dbReference type="InterPro" id="IPR000847">
    <property type="entry name" value="LysR_HTH_N"/>
</dbReference>
<evidence type="ECO:0000259" key="10">
    <source>
        <dbReference type="PROSITE" id="PS50931"/>
    </source>
</evidence>
<evidence type="ECO:0000256" key="6">
    <source>
        <dbReference type="ARBA" id="ARBA00023015"/>
    </source>
</evidence>
<keyword evidence="8" id="KW-0804">Transcription</keyword>
<dbReference type="OrthoDB" id="155872at2"/>
<accession>A0A1H8TYG8</accession>
<dbReference type="GO" id="GO:0009086">
    <property type="term" value="P:methionine biosynthetic process"/>
    <property type="evidence" value="ECO:0007669"/>
    <property type="project" value="UniProtKB-KW"/>
</dbReference>
<dbReference type="Proteomes" id="UP000199657">
    <property type="component" value="Unassembled WGS sequence"/>
</dbReference>
<dbReference type="AlphaFoldDB" id="A0A1H8TYG8"/>
<evidence type="ECO:0000256" key="9">
    <source>
        <dbReference type="ARBA" id="ARBA00023167"/>
    </source>
</evidence>